<evidence type="ECO:0000313" key="2">
    <source>
        <dbReference type="EMBL" id="KAL2812441.1"/>
    </source>
</evidence>
<dbReference type="Proteomes" id="UP001610335">
    <property type="component" value="Unassembled WGS sequence"/>
</dbReference>
<keyword evidence="3" id="KW-1185">Reference proteome</keyword>
<reference evidence="2 3" key="1">
    <citation type="submission" date="2024-07" db="EMBL/GenBank/DDBJ databases">
        <title>Section-level genome sequencing and comparative genomics of Aspergillus sections Usti and Cavernicolus.</title>
        <authorList>
            <consortium name="Lawrence Berkeley National Laboratory"/>
            <person name="Nybo J.L."/>
            <person name="Vesth T.C."/>
            <person name="Theobald S."/>
            <person name="Frisvad J.C."/>
            <person name="Larsen T.O."/>
            <person name="Kjaerboelling I."/>
            <person name="Rothschild-Mancinelli K."/>
            <person name="Lyhne E.K."/>
            <person name="Kogle M.E."/>
            <person name="Barry K."/>
            <person name="Clum A."/>
            <person name="Na H."/>
            <person name="Ledsgaard L."/>
            <person name="Lin J."/>
            <person name="Lipzen A."/>
            <person name="Kuo A."/>
            <person name="Riley R."/>
            <person name="Mondo S."/>
            <person name="LaButti K."/>
            <person name="Haridas S."/>
            <person name="Pangalinan J."/>
            <person name="Salamov A.A."/>
            <person name="Simmons B.A."/>
            <person name="Magnuson J.K."/>
            <person name="Chen J."/>
            <person name="Drula E."/>
            <person name="Henrissat B."/>
            <person name="Wiebenga A."/>
            <person name="Lubbers R.J."/>
            <person name="Gomes A.C."/>
            <person name="Makela M.R."/>
            <person name="Stajich J."/>
            <person name="Grigoriev I.V."/>
            <person name="Mortensen U.H."/>
            <person name="De vries R.P."/>
            <person name="Baker S.E."/>
            <person name="Andersen M.R."/>
        </authorList>
    </citation>
    <scope>NUCLEOTIDE SEQUENCE [LARGE SCALE GENOMIC DNA]</scope>
    <source>
        <strain evidence="2 3">CBS 600.67</strain>
    </source>
</reference>
<feature type="region of interest" description="Disordered" evidence="1">
    <location>
        <begin position="422"/>
        <end position="452"/>
    </location>
</feature>
<dbReference type="EMBL" id="JBFXLS010000181">
    <property type="protein sequence ID" value="KAL2812441.1"/>
    <property type="molecule type" value="Genomic_DNA"/>
</dbReference>
<feature type="region of interest" description="Disordered" evidence="1">
    <location>
        <begin position="1"/>
        <end position="61"/>
    </location>
</feature>
<comment type="caution">
    <text evidence="2">The sequence shown here is derived from an EMBL/GenBank/DDBJ whole genome shotgun (WGS) entry which is preliminary data.</text>
</comment>
<evidence type="ECO:0000313" key="3">
    <source>
        <dbReference type="Proteomes" id="UP001610335"/>
    </source>
</evidence>
<gene>
    <name evidence="2" type="ORF">BDW59DRAFT_176982</name>
</gene>
<accession>A0ABR4HAI7</accession>
<evidence type="ECO:0000256" key="1">
    <source>
        <dbReference type="SAM" id="MobiDB-lite"/>
    </source>
</evidence>
<organism evidence="2 3">
    <name type="scientific">Aspergillus cavernicola</name>
    <dbReference type="NCBI Taxonomy" id="176166"/>
    <lineage>
        <taxon>Eukaryota</taxon>
        <taxon>Fungi</taxon>
        <taxon>Dikarya</taxon>
        <taxon>Ascomycota</taxon>
        <taxon>Pezizomycotina</taxon>
        <taxon>Eurotiomycetes</taxon>
        <taxon>Eurotiomycetidae</taxon>
        <taxon>Eurotiales</taxon>
        <taxon>Aspergillaceae</taxon>
        <taxon>Aspergillus</taxon>
        <taxon>Aspergillus subgen. Nidulantes</taxon>
    </lineage>
</organism>
<proteinExistence type="predicted"/>
<sequence length="452" mass="53115">MAPSDAEKSCPSQGWITGITIGPDPIESTQPSLDDDGAPDEHDNSLTGPAASTEDENESTKKLRETELLDFNGKLVEQQKDVSDKRLQIRELRTALRYKREEESELRAKWTKHLNSYFANLNHHDTEFFHGFEHLQLVTEQYLTMENNYHQEEDQLEEQEFMLDLSMEYFAALRSLPRCVVNYLSRIGYERMFQESLSELESEWVMTMEKRDQRRQLRILLDEDSEEFLRTFDEETLQIWNDLNNAQRDVNELRVICLEQGYRNFDYEDLASLNPYQYGEKPLWEPDMNPLKLPPQERFRYSTEMNLTGQDNDLFADLDWDTAELSPIQRLQFFHSLEQNKSISSAEFINKWMLHQLRISSMSIWHLERFLAWQPLREQGWQDHDITQHVFDGWFSNETALASSSNTSYLYFDETATAHVNEPAERLKSSSMPPSSQTSAPPKLGRRHNSRA</sequence>
<feature type="compositionally biased region" description="Low complexity" evidence="1">
    <location>
        <begin position="429"/>
        <end position="442"/>
    </location>
</feature>
<name>A0ABR4HAI7_9EURO</name>
<protein>
    <submittedName>
        <fullName evidence="2">Uncharacterized protein</fullName>
    </submittedName>
</protein>